<dbReference type="Pfam" id="PF00482">
    <property type="entry name" value="T2SSF"/>
    <property type="match status" value="2"/>
</dbReference>
<evidence type="ECO:0000256" key="1">
    <source>
        <dbReference type="ARBA" id="ARBA00004651"/>
    </source>
</evidence>
<evidence type="ECO:0000256" key="7">
    <source>
        <dbReference type="SAM" id="Phobius"/>
    </source>
</evidence>
<evidence type="ECO:0000256" key="3">
    <source>
        <dbReference type="ARBA" id="ARBA00022475"/>
    </source>
</evidence>
<protein>
    <submittedName>
        <fullName evidence="9">Type II secretion system F family protein</fullName>
    </submittedName>
</protein>
<feature type="transmembrane region" description="Helical" evidence="7">
    <location>
        <begin position="191"/>
        <end position="213"/>
    </location>
</feature>
<dbReference type="Gene3D" id="1.20.81.30">
    <property type="entry name" value="Type II secretion system (T2SS), domain F"/>
    <property type="match status" value="2"/>
</dbReference>
<feature type="domain" description="Type II secretion system protein GspF" evidence="8">
    <location>
        <begin position="91"/>
        <end position="214"/>
    </location>
</feature>
<reference evidence="10" key="1">
    <citation type="journal article" date="2019" name="Int. J. Syst. Evol. Microbiol.">
        <title>The Global Catalogue of Microorganisms (GCM) 10K type strain sequencing project: providing services to taxonomists for standard genome sequencing and annotation.</title>
        <authorList>
            <consortium name="The Broad Institute Genomics Platform"/>
            <consortium name="The Broad Institute Genome Sequencing Center for Infectious Disease"/>
            <person name="Wu L."/>
            <person name="Ma J."/>
        </authorList>
    </citation>
    <scope>NUCLEOTIDE SEQUENCE [LARGE SCALE GENOMIC DNA]</scope>
    <source>
        <strain evidence="10">JCM 9458</strain>
    </source>
</reference>
<comment type="caution">
    <text evidence="9">The sequence shown here is derived from an EMBL/GenBank/DDBJ whole genome shotgun (WGS) entry which is preliminary data.</text>
</comment>
<keyword evidence="3" id="KW-1003">Cell membrane</keyword>
<evidence type="ECO:0000256" key="2">
    <source>
        <dbReference type="ARBA" id="ARBA00005745"/>
    </source>
</evidence>
<evidence type="ECO:0000259" key="8">
    <source>
        <dbReference type="Pfam" id="PF00482"/>
    </source>
</evidence>
<proteinExistence type="inferred from homology"/>
<evidence type="ECO:0000256" key="5">
    <source>
        <dbReference type="ARBA" id="ARBA00022989"/>
    </source>
</evidence>
<keyword evidence="10" id="KW-1185">Reference proteome</keyword>
<feature type="transmembrane region" description="Helical" evidence="7">
    <location>
        <begin position="400"/>
        <end position="422"/>
    </location>
</feature>
<dbReference type="PRINTS" id="PR00812">
    <property type="entry name" value="BCTERIALGSPF"/>
</dbReference>
<feature type="domain" description="Type II secretion system protein GspF" evidence="8">
    <location>
        <begin position="295"/>
        <end position="417"/>
    </location>
</feature>
<organism evidence="9 10">
    <name type="scientific">Cryptosporangium minutisporangium</name>
    <dbReference type="NCBI Taxonomy" id="113569"/>
    <lineage>
        <taxon>Bacteria</taxon>
        <taxon>Bacillati</taxon>
        <taxon>Actinomycetota</taxon>
        <taxon>Actinomycetes</taxon>
        <taxon>Cryptosporangiales</taxon>
        <taxon>Cryptosporangiaceae</taxon>
        <taxon>Cryptosporangium</taxon>
    </lineage>
</organism>
<dbReference type="InterPro" id="IPR042094">
    <property type="entry name" value="T2SS_GspF_sf"/>
</dbReference>
<gene>
    <name evidence="9" type="ORF">GCM10020369_14700</name>
</gene>
<name>A0ABP6STZ4_9ACTN</name>
<keyword evidence="4 7" id="KW-0812">Transmembrane</keyword>
<comment type="similarity">
    <text evidence="2">Belongs to the GSP F family.</text>
</comment>
<feature type="transmembrane region" description="Helical" evidence="7">
    <location>
        <begin position="233"/>
        <end position="258"/>
    </location>
</feature>
<dbReference type="EMBL" id="BAAAYN010000008">
    <property type="protein sequence ID" value="GAA3384553.1"/>
    <property type="molecule type" value="Genomic_DNA"/>
</dbReference>
<evidence type="ECO:0000313" key="10">
    <source>
        <dbReference type="Proteomes" id="UP001501676"/>
    </source>
</evidence>
<sequence>MRGAGLTSYAGVGVPTGRHAGTKTFDYQSVDPGGKRTRGKIAAPNANAAVQLLRQQGVVPLSVTEAGTGLNRDIRIPGLTGRTTQRDLAVFARQFATMTASGMSLLRSLAVLEDQTTKATLRRAIAEVRIDVEGGVALSASLERHPRVFPMLLVAMVRAGETGGFLDAALERIAANFEKDDALRGKIKGALTYPVVVLLFAIVMIAAVLIFIVPVFERMFTQLGGKLPLPTQIIVNVSHTLVWSAPLTIAVLVVGVVLTRRELRRRPSLQLTFDKAKMRMPVFGGLFTKIAISRFARNLGTLLGAGVPVLQALNVVGATTGSAVVANAMTDLQNAVRDGQPMSSRLSQHAVFPRMVAQMIEVGEESGQISQMLDKVADFYDREVDTAADSLTASIEPIMVLLMGVIVGAMIICLYLPMFTIYQNIQGAQ</sequence>
<dbReference type="Proteomes" id="UP001501676">
    <property type="component" value="Unassembled WGS sequence"/>
</dbReference>
<dbReference type="PANTHER" id="PTHR30012:SF0">
    <property type="entry name" value="TYPE II SECRETION SYSTEM PROTEIN F-RELATED"/>
    <property type="match status" value="1"/>
</dbReference>
<dbReference type="InterPro" id="IPR003004">
    <property type="entry name" value="GspF/PilC"/>
</dbReference>
<dbReference type="PANTHER" id="PTHR30012">
    <property type="entry name" value="GENERAL SECRETION PATHWAY PROTEIN"/>
    <property type="match status" value="1"/>
</dbReference>
<evidence type="ECO:0000256" key="6">
    <source>
        <dbReference type="ARBA" id="ARBA00023136"/>
    </source>
</evidence>
<comment type="subcellular location">
    <subcellularLocation>
        <location evidence="1">Cell membrane</location>
        <topology evidence="1">Multi-pass membrane protein</topology>
    </subcellularLocation>
</comment>
<dbReference type="InterPro" id="IPR018076">
    <property type="entry name" value="T2SS_GspF_dom"/>
</dbReference>
<evidence type="ECO:0000256" key="4">
    <source>
        <dbReference type="ARBA" id="ARBA00022692"/>
    </source>
</evidence>
<keyword evidence="5 7" id="KW-1133">Transmembrane helix</keyword>
<accession>A0ABP6STZ4</accession>
<keyword evidence="6 7" id="KW-0472">Membrane</keyword>
<evidence type="ECO:0000313" key="9">
    <source>
        <dbReference type="EMBL" id="GAA3384553.1"/>
    </source>
</evidence>